<dbReference type="OrthoDB" id="1690717at2759"/>
<dbReference type="Proteomes" id="UP000257109">
    <property type="component" value="Unassembled WGS sequence"/>
</dbReference>
<organism evidence="1 2">
    <name type="scientific">Mucuna pruriens</name>
    <name type="common">Velvet bean</name>
    <name type="synonym">Dolichos pruriens</name>
    <dbReference type="NCBI Taxonomy" id="157652"/>
    <lineage>
        <taxon>Eukaryota</taxon>
        <taxon>Viridiplantae</taxon>
        <taxon>Streptophyta</taxon>
        <taxon>Embryophyta</taxon>
        <taxon>Tracheophyta</taxon>
        <taxon>Spermatophyta</taxon>
        <taxon>Magnoliopsida</taxon>
        <taxon>eudicotyledons</taxon>
        <taxon>Gunneridae</taxon>
        <taxon>Pentapetalae</taxon>
        <taxon>rosids</taxon>
        <taxon>fabids</taxon>
        <taxon>Fabales</taxon>
        <taxon>Fabaceae</taxon>
        <taxon>Papilionoideae</taxon>
        <taxon>50 kb inversion clade</taxon>
        <taxon>NPAAA clade</taxon>
        <taxon>indigoferoid/millettioid clade</taxon>
        <taxon>Phaseoleae</taxon>
        <taxon>Mucuna</taxon>
    </lineage>
</organism>
<dbReference type="AlphaFoldDB" id="A0A371ESB3"/>
<name>A0A371ESB3_MUCPR</name>
<sequence>MANTGATENDKQTLRRLATGFFLSGVVLYKRSIDSTFLRCVDSPRGLGHNRRSAWGSLRHSR</sequence>
<gene>
    <name evidence="1" type="ORF">CR513_52036</name>
</gene>
<reference evidence="1" key="1">
    <citation type="submission" date="2018-05" db="EMBL/GenBank/DDBJ databases">
        <title>Draft genome of Mucuna pruriens seed.</title>
        <authorList>
            <person name="Nnadi N.E."/>
            <person name="Vos R."/>
            <person name="Hasami M.H."/>
            <person name="Devisetty U.K."/>
            <person name="Aguiy J.C."/>
        </authorList>
    </citation>
    <scope>NUCLEOTIDE SEQUENCE [LARGE SCALE GENOMIC DNA]</scope>
    <source>
        <strain evidence="1">JCA_2017</strain>
    </source>
</reference>
<proteinExistence type="predicted"/>
<evidence type="ECO:0000313" key="2">
    <source>
        <dbReference type="Proteomes" id="UP000257109"/>
    </source>
</evidence>
<protein>
    <submittedName>
        <fullName evidence="1">Uncharacterized protein</fullName>
    </submittedName>
</protein>
<comment type="caution">
    <text evidence="1">The sequence shown here is derived from an EMBL/GenBank/DDBJ whole genome shotgun (WGS) entry which is preliminary data.</text>
</comment>
<accession>A0A371ESB3</accession>
<dbReference type="EMBL" id="QJKJ01012331">
    <property type="protein sequence ID" value="RDX68923.1"/>
    <property type="molecule type" value="Genomic_DNA"/>
</dbReference>
<evidence type="ECO:0000313" key="1">
    <source>
        <dbReference type="EMBL" id="RDX68923.1"/>
    </source>
</evidence>
<feature type="non-terminal residue" evidence="1">
    <location>
        <position position="1"/>
    </location>
</feature>
<keyword evidence="2" id="KW-1185">Reference proteome</keyword>